<dbReference type="Proteomes" id="UP000245870">
    <property type="component" value="Unassembled WGS sequence"/>
</dbReference>
<organism evidence="2 3">
    <name type="scientific">Hallella colorans</name>
    <dbReference type="NCBI Taxonomy" id="1703337"/>
    <lineage>
        <taxon>Bacteria</taxon>
        <taxon>Pseudomonadati</taxon>
        <taxon>Bacteroidota</taxon>
        <taxon>Bacteroidia</taxon>
        <taxon>Bacteroidales</taxon>
        <taxon>Prevotellaceae</taxon>
        <taxon>Hallella</taxon>
    </lineage>
</organism>
<gene>
    <name evidence="2" type="ORF">C7379_104137</name>
</gene>
<dbReference type="Pfam" id="PF21012">
    <property type="entry name" value="DUF6850"/>
    <property type="match status" value="1"/>
</dbReference>
<reference evidence="2 3" key="1">
    <citation type="submission" date="2018-05" db="EMBL/GenBank/DDBJ databases">
        <title>Genomic Encyclopedia of Type Strains, Phase IV (KMG-IV): sequencing the most valuable type-strain genomes for metagenomic binning, comparative biology and taxonomic classification.</title>
        <authorList>
            <person name="Goeker M."/>
        </authorList>
    </citation>
    <scope>NUCLEOTIDE SEQUENCE [LARGE SCALE GENOMIC DNA]</scope>
    <source>
        <strain evidence="2 3">DSM 100333</strain>
    </source>
</reference>
<dbReference type="InterPro" id="IPR049236">
    <property type="entry name" value="DUF6850"/>
</dbReference>
<dbReference type="OrthoDB" id="1025008at2"/>
<protein>
    <recommendedName>
        <fullName evidence="1">DUF6850 domain-containing protein</fullName>
    </recommendedName>
</protein>
<comment type="caution">
    <text evidence="2">The sequence shown here is derived from an EMBL/GenBank/DDBJ whole genome shotgun (WGS) entry which is preliminary data.</text>
</comment>
<evidence type="ECO:0000313" key="2">
    <source>
        <dbReference type="EMBL" id="PVX57520.1"/>
    </source>
</evidence>
<dbReference type="RefSeq" id="WP_116616020.1">
    <property type="nucleotide sequence ID" value="NZ_QENY01000004.1"/>
</dbReference>
<sequence>MDIRKHILLAAFIGISCETWCSPKDTTAIAEHNDRWINLLAAYRDNPSFMDGAFRTSYSELGLKVDFGHESKALIQQMGDRHLLGKAYVDSYLKLGKKGTVWGGASYQMGEKRNLRFCSTSDYELLYPYVMADTVGGNMRNEQYAFFGGYSLTMGRWAIGANLKFRAEHEYRMIDPRPRGIVTDLRVAVGANVSLWRYKVGLGAGANIYKQTNDVEFYNELGVKPEYHMTGLGTDYLRFAGANRTCYYKGLGFATDLRLRPRSGSGVFLSAEYHHTPYKKILTDLNALPISTLYVDQSRVLLGWKQEGRIGWSVFGAMDARRRQGDEHIAGSASGSEYKSLITLTMYRHYLYDYYVGAAMHIGGKHRWTLEAKAGQQEQSSRYIMLERLMEVRKAYVQANLQYVTRIAGCVFCEWDSAITRMVNKSSRRVMPYATMDKLTTALTDDTFAVMAGNYTSVSSRIKIMYQPKMWKGAGPFVEVGGSHAKLSDRVHAELKATVGVAF</sequence>
<keyword evidence="3" id="KW-1185">Reference proteome</keyword>
<proteinExistence type="predicted"/>
<dbReference type="AlphaFoldDB" id="A0A2U0UIN7"/>
<name>A0A2U0UIN7_9BACT</name>
<dbReference type="PROSITE" id="PS51257">
    <property type="entry name" value="PROKAR_LIPOPROTEIN"/>
    <property type="match status" value="1"/>
</dbReference>
<accession>A0A2U0UIN7</accession>
<evidence type="ECO:0000313" key="3">
    <source>
        <dbReference type="Proteomes" id="UP000245870"/>
    </source>
</evidence>
<feature type="domain" description="DUF6850" evidence="1">
    <location>
        <begin position="47"/>
        <end position="499"/>
    </location>
</feature>
<dbReference type="EMBL" id="QENY01000004">
    <property type="protein sequence ID" value="PVX57520.1"/>
    <property type="molecule type" value="Genomic_DNA"/>
</dbReference>
<evidence type="ECO:0000259" key="1">
    <source>
        <dbReference type="Pfam" id="PF21012"/>
    </source>
</evidence>